<dbReference type="AlphaFoldDB" id="A0A9W8NLC4"/>
<feature type="region of interest" description="Disordered" evidence="1">
    <location>
        <begin position="359"/>
        <end position="388"/>
    </location>
</feature>
<feature type="compositionally biased region" description="Basic residues" evidence="1">
    <location>
        <begin position="1"/>
        <end position="10"/>
    </location>
</feature>
<reference evidence="2" key="1">
    <citation type="submission" date="2022-07" db="EMBL/GenBank/DDBJ databases">
        <title>Genome Sequence of Xylaria arbuscula.</title>
        <authorList>
            <person name="Buettner E."/>
        </authorList>
    </citation>
    <scope>NUCLEOTIDE SEQUENCE</scope>
    <source>
        <strain evidence="2">VT107</strain>
    </source>
</reference>
<evidence type="ECO:0000313" key="3">
    <source>
        <dbReference type="Proteomes" id="UP001148614"/>
    </source>
</evidence>
<feature type="region of interest" description="Disordered" evidence="1">
    <location>
        <begin position="1"/>
        <end position="56"/>
    </location>
</feature>
<evidence type="ECO:0000256" key="1">
    <source>
        <dbReference type="SAM" id="MobiDB-lite"/>
    </source>
</evidence>
<name>A0A9W8NLC4_9PEZI</name>
<dbReference type="EMBL" id="JANPWZ010000148">
    <property type="protein sequence ID" value="KAJ3578969.1"/>
    <property type="molecule type" value="Genomic_DNA"/>
</dbReference>
<evidence type="ECO:0000313" key="2">
    <source>
        <dbReference type="EMBL" id="KAJ3578969.1"/>
    </source>
</evidence>
<organism evidence="2 3">
    <name type="scientific">Xylaria arbuscula</name>
    <dbReference type="NCBI Taxonomy" id="114810"/>
    <lineage>
        <taxon>Eukaryota</taxon>
        <taxon>Fungi</taxon>
        <taxon>Dikarya</taxon>
        <taxon>Ascomycota</taxon>
        <taxon>Pezizomycotina</taxon>
        <taxon>Sordariomycetes</taxon>
        <taxon>Xylariomycetidae</taxon>
        <taxon>Xylariales</taxon>
        <taxon>Xylariaceae</taxon>
        <taxon>Xylaria</taxon>
    </lineage>
</organism>
<protein>
    <submittedName>
        <fullName evidence="2">Uncharacterized protein</fullName>
    </submittedName>
</protein>
<feature type="compositionally biased region" description="Polar residues" evidence="1">
    <location>
        <begin position="13"/>
        <end position="32"/>
    </location>
</feature>
<sequence>MDDNTRRRRQEHASSSSNPRHTLQDPNASRRSYGTGGLDRYRPAPVHTDPPGSRSMAATTSYSGYYQEPVAAFSQALPQSTMAYATDYTQDSRQTSGYNTYNTSMLYNVPQAGAQSTVYDTNQQFPSRQAAGIPMMAPDVAAPYFPSEPANAAAAAGLQSQPASSSTSGVYQQTYPGNMPSMSGMAQAGASEQVVEDQEYANTGEQSTGAAETAMGQAYEQYQGALREVFTNIQNGALQTAGESLGAISEWLLSKVVELGLTGDDEALHQDRVKLWRDFNHAWLALFQKQKDMVDSGQALQRGQNLVSEPLLRKMGNDIIRLCNGIERHGLVDYECGVWEESIIDILEQCLDVYDNGRNEASSSASNPPGVGHSSHRHDYRRQANGRD</sequence>
<accession>A0A9W8NLC4</accession>
<gene>
    <name evidence="2" type="ORF">NPX13_g1601</name>
</gene>
<dbReference type="Proteomes" id="UP001148614">
    <property type="component" value="Unassembled WGS sequence"/>
</dbReference>
<comment type="caution">
    <text evidence="2">The sequence shown here is derived from an EMBL/GenBank/DDBJ whole genome shotgun (WGS) entry which is preliminary data.</text>
</comment>
<dbReference type="VEuPathDB" id="FungiDB:F4678DRAFT_153354"/>
<proteinExistence type="predicted"/>
<keyword evidence="3" id="KW-1185">Reference proteome</keyword>